<dbReference type="AlphaFoldDB" id="A3LYT6"/>
<gene>
    <name evidence="2" type="ORF">PICST_33291</name>
</gene>
<evidence type="ECO:0000313" key="2">
    <source>
        <dbReference type="EMBL" id="ABN68032.2"/>
    </source>
</evidence>
<dbReference type="RefSeq" id="XP_001386061.2">
    <property type="nucleotide sequence ID" value="XM_001386024.1"/>
</dbReference>
<dbReference type="HOGENOM" id="CLU_765280_0_0_1"/>
<dbReference type="Proteomes" id="UP000002258">
    <property type="component" value="Chromosome 7"/>
</dbReference>
<sequence>MYSPILRYDSESTLESPFHPPRNQSKRHHYSEESDNDMSPLKRRQILHEPSELANERKFETKYNFNDWITRHPIEASTPMRPTKGKFPTDLYKEESTPFSYREEASTSEKSLGLSLSGKLYRDFKTPPTTAFDIFERTQVTEESIISPELEAVRRSFFADCSLGIENDHITQQSKEEKTGQSNTEGYVMDLIGSSLLPQNLRPYRYYINKDVSPIYKTTRRLEAEDKKNSLIDSEAELVPITTSFFLEKEPGTFPIQPIFPNWLVSKLATTEKSNFKNTIPSTKTEREYFPEGEDNQTVLSCSDIPISSGTKRACKRSTSQRFFDWIEKLKREHEERRLKRKAVGKGVIQLTRQPQYSYKDK</sequence>
<dbReference type="InParanoid" id="A3LYT6"/>
<proteinExistence type="predicted"/>
<keyword evidence="3" id="KW-1185">Reference proteome</keyword>
<name>A3LYT6_PICST</name>
<dbReference type="EMBL" id="CP000501">
    <property type="protein sequence ID" value="ABN68032.2"/>
    <property type="molecule type" value="Genomic_DNA"/>
</dbReference>
<evidence type="ECO:0000313" key="3">
    <source>
        <dbReference type="Proteomes" id="UP000002258"/>
    </source>
</evidence>
<dbReference type="GeneID" id="4840462"/>
<dbReference type="KEGG" id="pic:PICST_33291"/>
<protein>
    <submittedName>
        <fullName evidence="2">Uncharacterized protein</fullName>
    </submittedName>
</protein>
<evidence type="ECO:0000256" key="1">
    <source>
        <dbReference type="SAM" id="MobiDB-lite"/>
    </source>
</evidence>
<reference evidence="2 3" key="1">
    <citation type="journal article" date="2007" name="Nat. Biotechnol.">
        <title>Genome sequence of the lignocellulose-bioconverting and xylose-fermenting yeast Pichia stipitis.</title>
        <authorList>
            <person name="Jeffries T.W."/>
            <person name="Grigoriev I.V."/>
            <person name="Grimwood J."/>
            <person name="Laplaza J.M."/>
            <person name="Aerts A."/>
            <person name="Salamov A."/>
            <person name="Schmutz J."/>
            <person name="Lindquist E."/>
            <person name="Dehal P."/>
            <person name="Shapiro H."/>
            <person name="Jin Y.S."/>
            <person name="Passoth V."/>
            <person name="Richardson P.M."/>
        </authorList>
    </citation>
    <scope>NUCLEOTIDE SEQUENCE [LARGE SCALE GENOMIC DNA]</scope>
    <source>
        <strain evidence="3">ATCC 58785 / CBS 6054 / NBRC 10063 / NRRL Y-11545</strain>
    </source>
</reference>
<organism evidence="2 3">
    <name type="scientific">Scheffersomyces stipitis (strain ATCC 58785 / CBS 6054 / NBRC 10063 / NRRL Y-11545)</name>
    <name type="common">Yeast</name>
    <name type="synonym">Pichia stipitis</name>
    <dbReference type="NCBI Taxonomy" id="322104"/>
    <lineage>
        <taxon>Eukaryota</taxon>
        <taxon>Fungi</taxon>
        <taxon>Dikarya</taxon>
        <taxon>Ascomycota</taxon>
        <taxon>Saccharomycotina</taxon>
        <taxon>Pichiomycetes</taxon>
        <taxon>Debaryomycetaceae</taxon>
        <taxon>Scheffersomyces</taxon>
    </lineage>
</organism>
<feature type="region of interest" description="Disordered" evidence="1">
    <location>
        <begin position="1"/>
        <end position="53"/>
    </location>
</feature>
<accession>A3LYT6</accession>